<protein>
    <submittedName>
        <fullName evidence="3">ABC transporter substrate-binding protein</fullName>
    </submittedName>
</protein>
<comment type="caution">
    <text evidence="3">The sequence shown here is derived from an EMBL/GenBank/DDBJ whole genome shotgun (WGS) entry which is preliminary data.</text>
</comment>
<evidence type="ECO:0000313" key="3">
    <source>
        <dbReference type="EMBL" id="MFI2324760.1"/>
    </source>
</evidence>
<dbReference type="Proteomes" id="UP001611450">
    <property type="component" value="Unassembled WGS sequence"/>
</dbReference>
<evidence type="ECO:0000259" key="2">
    <source>
        <dbReference type="Pfam" id="PF09084"/>
    </source>
</evidence>
<dbReference type="Gene3D" id="3.40.190.10">
    <property type="entry name" value="Periplasmic binding protein-like II"/>
    <property type="match status" value="2"/>
</dbReference>
<dbReference type="PROSITE" id="PS51257">
    <property type="entry name" value="PROKAR_LIPOPROTEIN"/>
    <property type="match status" value="1"/>
</dbReference>
<feature type="chain" id="PRO_5046127456" evidence="1">
    <location>
        <begin position="25"/>
        <end position="475"/>
    </location>
</feature>
<gene>
    <name evidence="3" type="ORF">ACH47G_30105</name>
</gene>
<dbReference type="PANTHER" id="PTHR30024:SF45">
    <property type="entry name" value="ABC TRANSPORTER SUBSTRATE-BINDING PROTEIN"/>
    <property type="match status" value="1"/>
</dbReference>
<feature type="signal peptide" evidence="1">
    <location>
        <begin position="1"/>
        <end position="24"/>
    </location>
</feature>
<evidence type="ECO:0000256" key="1">
    <source>
        <dbReference type="SAM" id="SignalP"/>
    </source>
</evidence>
<dbReference type="RefSeq" id="WP_396948594.1">
    <property type="nucleotide sequence ID" value="NZ_JBIRXV010000009.1"/>
</dbReference>
<organism evidence="3 4">
    <name type="scientific">Nocardia beijingensis</name>
    <dbReference type="NCBI Taxonomy" id="95162"/>
    <lineage>
        <taxon>Bacteria</taxon>
        <taxon>Bacillati</taxon>
        <taxon>Actinomycetota</taxon>
        <taxon>Actinomycetes</taxon>
        <taxon>Mycobacteriales</taxon>
        <taxon>Nocardiaceae</taxon>
        <taxon>Nocardia</taxon>
    </lineage>
</organism>
<dbReference type="EMBL" id="JBIRXV010000009">
    <property type="protein sequence ID" value="MFI2324760.1"/>
    <property type="molecule type" value="Genomic_DNA"/>
</dbReference>
<proteinExistence type="predicted"/>
<name>A0ABW7WPE6_9NOCA</name>
<dbReference type="InterPro" id="IPR015168">
    <property type="entry name" value="SsuA/THI5"/>
</dbReference>
<keyword evidence="1" id="KW-0732">Signal</keyword>
<reference evidence="3 4" key="1">
    <citation type="submission" date="2024-10" db="EMBL/GenBank/DDBJ databases">
        <title>The Natural Products Discovery Center: Release of the First 8490 Sequenced Strains for Exploring Actinobacteria Biosynthetic Diversity.</title>
        <authorList>
            <person name="Kalkreuter E."/>
            <person name="Kautsar S.A."/>
            <person name="Yang D."/>
            <person name="Bader C.D."/>
            <person name="Teijaro C.N."/>
            <person name="Fluegel L."/>
            <person name="Davis C.M."/>
            <person name="Simpson J.R."/>
            <person name="Lauterbach L."/>
            <person name="Steele A.D."/>
            <person name="Gui C."/>
            <person name="Meng S."/>
            <person name="Li G."/>
            <person name="Viehrig K."/>
            <person name="Ye F."/>
            <person name="Su P."/>
            <person name="Kiefer A.F."/>
            <person name="Nichols A."/>
            <person name="Cepeda A.J."/>
            <person name="Yan W."/>
            <person name="Fan B."/>
            <person name="Jiang Y."/>
            <person name="Adhikari A."/>
            <person name="Zheng C.-J."/>
            <person name="Schuster L."/>
            <person name="Cowan T.M."/>
            <person name="Smanski M.J."/>
            <person name="Chevrette M.G."/>
            <person name="De Carvalho L.P.S."/>
            <person name="Shen B."/>
        </authorList>
    </citation>
    <scope>NUCLEOTIDE SEQUENCE [LARGE SCALE GENOMIC DNA]</scope>
    <source>
        <strain evidence="3 4">NPDC019626</strain>
    </source>
</reference>
<dbReference type="PANTHER" id="PTHR30024">
    <property type="entry name" value="ALIPHATIC SULFONATES-BINDING PROTEIN-RELATED"/>
    <property type="match status" value="1"/>
</dbReference>
<dbReference type="SUPFAM" id="SSF53850">
    <property type="entry name" value="Periplasmic binding protein-like II"/>
    <property type="match status" value="1"/>
</dbReference>
<keyword evidence="4" id="KW-1185">Reference proteome</keyword>
<dbReference type="Pfam" id="PF09084">
    <property type="entry name" value="NMT1"/>
    <property type="match status" value="1"/>
</dbReference>
<feature type="domain" description="SsuA/THI5-like" evidence="2">
    <location>
        <begin position="122"/>
        <end position="273"/>
    </location>
</feature>
<evidence type="ECO:0000313" key="4">
    <source>
        <dbReference type="Proteomes" id="UP001611450"/>
    </source>
</evidence>
<sequence>MKVKLAPVLLAAALALTGCSLEQSGDTPAGTVKVVVGYQSKTINTVTAGTLLRAQGYLEQRLQKITDNGGAKYQVEWQDYDTGAPITAQMVAEKIDIGSMGDYPLLINGSRTQVNERARTELVSVTGYNPKGALNMVVVPNDSAATGIADLAGQKISASVGSAGHGTLVQALSRAGIDPAKGVEVLNQQPQVGATALESRQVGALSQFVAWPGLVVFQNKAKLLYDGAELGVPTFHGVVARRAYAADHPEVLQAFLAAQLDATQFLQQKPFEAAKIVADGSGLPQEVVYLYNGPGGTSFDTTLKPSLINALKGDVAYLKSIGDFADLDIDRFVDDGPLRKAYADTGRGDYDRDLAATANPTRVTGADPVCGTAADNPALAGELWVDGAPQPQPAADPTCLLRAVQAAKAQGKTIRAAYVPDTELGTRWFADKSIWLRDGAAYLPFTTTAAAQRYRQAHPSATPVTYDQAVTEVRG</sequence>
<accession>A0ABW7WPE6</accession>